<keyword evidence="1" id="KW-0812">Transmembrane</keyword>
<evidence type="ECO:0000313" key="2">
    <source>
        <dbReference type="EMBL" id="KAE9527601.1"/>
    </source>
</evidence>
<reference evidence="2 3" key="1">
    <citation type="submission" date="2019-08" db="EMBL/GenBank/DDBJ databases">
        <title>The genome of the soybean aphid Biotype 1, its phylome, world population structure and adaptation to the North American continent.</title>
        <authorList>
            <person name="Giordano R."/>
            <person name="Donthu R.K."/>
            <person name="Hernandez A.G."/>
            <person name="Wright C.L."/>
            <person name="Zimin A.V."/>
        </authorList>
    </citation>
    <scope>NUCLEOTIDE SEQUENCE [LARGE SCALE GENOMIC DNA]</scope>
    <source>
        <tissue evidence="2">Whole aphids</tissue>
    </source>
</reference>
<comment type="caution">
    <text evidence="2">The sequence shown here is derived from an EMBL/GenBank/DDBJ whole genome shotgun (WGS) entry which is preliminary data.</text>
</comment>
<gene>
    <name evidence="2" type="ORF">AGLY_012881</name>
</gene>
<feature type="transmembrane region" description="Helical" evidence="1">
    <location>
        <begin position="143"/>
        <end position="164"/>
    </location>
</feature>
<sequence>MIVDVRSYIHYSHVIIIIVIISKFLLQPLYIKIEMGSEDCKNLLYDQACLQVWADNVSNISLWMQTKECYKCDLLKKENLSNNRVTNIRLNTIYSLWLDLTNDSSHNNCRTLQTFEEHGVYQWNISNNFNCSQIKQISASQDLFMPFVYALLLIIPSLAAWFFISYLQRTYVVPSVFRFASKTDLDIENTASSRDVPIIDGSDVELKNADFGTGSNEPVIIHPQIPTPVKNNSYRITSLDTFRGISIILMVFVNLGGGHYWFFDHAPWNGITLVDFILPWFCWVMGVSIAISLRSQLRSIRRSIALLIMGLVLNSVNHNNLSTFRPFGVLQRLAFVYFIAATLETIFMKPQPYFTNTRLDVIRDIIESARQWIIVIILVAIHTSITFFLPIPGCPKGYLGPGGLYNSSSNFNCTGGAAGYIDRLILGENHLHPGTSKPVYQSIPFDPEGVLGILTNALLVYMGVHAGRIILCYQYTNERIKRWIAWTIVLGLIGGCLCNFSKEEGLIPINKNLFSLSYVFITGSSAFLIFIILFLIIEHWRLWSGSPFAEIGQNSIMLYLGHNIFYNTLPWRWQPVNETSHTEYLIMDCWATIFWCAIALVMHKKNIFIVV</sequence>
<feature type="transmembrane region" description="Helical" evidence="1">
    <location>
        <begin position="450"/>
        <end position="471"/>
    </location>
</feature>
<keyword evidence="3" id="KW-1185">Reference proteome</keyword>
<accession>A0A6G0TA38</accession>
<keyword evidence="1" id="KW-1133">Transmembrane helix</keyword>
<keyword evidence="1" id="KW-0472">Membrane</keyword>
<evidence type="ECO:0000313" key="3">
    <source>
        <dbReference type="Proteomes" id="UP000475862"/>
    </source>
</evidence>
<dbReference type="PANTHER" id="PTHR31061:SF24">
    <property type="entry name" value="LD22376P"/>
    <property type="match status" value="1"/>
</dbReference>
<dbReference type="EMBL" id="VYZN01000052">
    <property type="protein sequence ID" value="KAE9527601.1"/>
    <property type="molecule type" value="Genomic_DNA"/>
</dbReference>
<feature type="transmembrane region" description="Helical" evidence="1">
    <location>
        <begin position="514"/>
        <end position="536"/>
    </location>
</feature>
<feature type="transmembrane region" description="Helical" evidence="1">
    <location>
        <begin position="12"/>
        <end position="31"/>
    </location>
</feature>
<dbReference type="OrthoDB" id="2149840at2759"/>
<dbReference type="AlphaFoldDB" id="A0A6G0TA38"/>
<feature type="transmembrane region" description="Helical" evidence="1">
    <location>
        <begin position="369"/>
        <end position="391"/>
    </location>
</feature>
<dbReference type="PANTHER" id="PTHR31061">
    <property type="entry name" value="LD22376P"/>
    <property type="match status" value="1"/>
</dbReference>
<evidence type="ECO:0000256" key="1">
    <source>
        <dbReference type="SAM" id="Phobius"/>
    </source>
</evidence>
<name>A0A6G0TA38_APHGL</name>
<proteinExistence type="predicted"/>
<protein>
    <submittedName>
        <fullName evidence="2">Uncharacterized protein</fullName>
    </submittedName>
</protein>
<dbReference type="Proteomes" id="UP000475862">
    <property type="component" value="Unassembled WGS sequence"/>
</dbReference>
<feature type="transmembrane region" description="Helical" evidence="1">
    <location>
        <begin position="483"/>
        <end position="502"/>
    </location>
</feature>
<feature type="transmembrane region" description="Helical" evidence="1">
    <location>
        <begin position="268"/>
        <end position="293"/>
    </location>
</feature>
<feature type="transmembrane region" description="Helical" evidence="1">
    <location>
        <begin position="242"/>
        <end position="262"/>
    </location>
</feature>
<organism evidence="2 3">
    <name type="scientific">Aphis glycines</name>
    <name type="common">Soybean aphid</name>
    <dbReference type="NCBI Taxonomy" id="307491"/>
    <lineage>
        <taxon>Eukaryota</taxon>
        <taxon>Metazoa</taxon>
        <taxon>Ecdysozoa</taxon>
        <taxon>Arthropoda</taxon>
        <taxon>Hexapoda</taxon>
        <taxon>Insecta</taxon>
        <taxon>Pterygota</taxon>
        <taxon>Neoptera</taxon>
        <taxon>Paraneoptera</taxon>
        <taxon>Hemiptera</taxon>
        <taxon>Sternorrhyncha</taxon>
        <taxon>Aphidomorpha</taxon>
        <taxon>Aphidoidea</taxon>
        <taxon>Aphididae</taxon>
        <taxon>Aphidini</taxon>
        <taxon>Aphis</taxon>
        <taxon>Aphis</taxon>
    </lineage>
</organism>